<feature type="short sequence motif" description="GXSXG" evidence="4">
    <location>
        <begin position="89"/>
        <end position="93"/>
    </location>
</feature>
<dbReference type="EMBL" id="JAFBDQ010000001">
    <property type="protein sequence ID" value="MBM7555423.1"/>
    <property type="molecule type" value="Genomic_DNA"/>
</dbReference>
<evidence type="ECO:0000256" key="4">
    <source>
        <dbReference type="PROSITE-ProRule" id="PRU01161"/>
    </source>
</evidence>
<dbReference type="InterPro" id="IPR050301">
    <property type="entry name" value="NTE"/>
</dbReference>
<organism evidence="6 7">
    <name type="scientific">Halanaerobacter jeridensis</name>
    <dbReference type="NCBI Taxonomy" id="706427"/>
    <lineage>
        <taxon>Bacteria</taxon>
        <taxon>Bacillati</taxon>
        <taxon>Bacillota</taxon>
        <taxon>Clostridia</taxon>
        <taxon>Halanaerobiales</taxon>
        <taxon>Halobacteroidaceae</taxon>
        <taxon>Halanaerobacter</taxon>
    </lineage>
</organism>
<dbReference type="SUPFAM" id="SSF52151">
    <property type="entry name" value="FabD/lysophospholipase-like"/>
    <property type="match status" value="1"/>
</dbReference>
<dbReference type="InterPro" id="IPR002641">
    <property type="entry name" value="PNPLA_dom"/>
</dbReference>
<dbReference type="PROSITE" id="PS51635">
    <property type="entry name" value="PNPLA"/>
    <property type="match status" value="1"/>
</dbReference>
<comment type="caution">
    <text evidence="6">The sequence shown here is derived from an EMBL/GenBank/DDBJ whole genome shotgun (WGS) entry which is preliminary data.</text>
</comment>
<evidence type="ECO:0000259" key="5">
    <source>
        <dbReference type="PROSITE" id="PS51635"/>
    </source>
</evidence>
<gene>
    <name evidence="6" type="ORF">JOC47_000247</name>
</gene>
<dbReference type="GO" id="GO:0016787">
    <property type="term" value="F:hydrolase activity"/>
    <property type="evidence" value="ECO:0007669"/>
    <property type="project" value="UniProtKB-UniRule"/>
</dbReference>
<keyword evidence="1 4" id="KW-0378">Hydrolase</keyword>
<dbReference type="RefSeq" id="WP_204700136.1">
    <property type="nucleotide sequence ID" value="NZ_JAFBDQ010000001.1"/>
</dbReference>
<evidence type="ECO:0000313" key="6">
    <source>
        <dbReference type="EMBL" id="MBM7555423.1"/>
    </source>
</evidence>
<reference evidence="6" key="1">
    <citation type="submission" date="2021-01" db="EMBL/GenBank/DDBJ databases">
        <title>Genomic Encyclopedia of Type Strains, Phase IV (KMG-IV): sequencing the most valuable type-strain genomes for metagenomic binning, comparative biology and taxonomic classification.</title>
        <authorList>
            <person name="Goeker M."/>
        </authorList>
    </citation>
    <scope>NUCLEOTIDE SEQUENCE</scope>
    <source>
        <strain evidence="6">DSM 23230</strain>
    </source>
</reference>
<feature type="active site" description="Nucleophile" evidence="4">
    <location>
        <position position="91"/>
    </location>
</feature>
<accession>A0A938XQG7</accession>
<dbReference type="GO" id="GO:0016042">
    <property type="term" value="P:lipid catabolic process"/>
    <property type="evidence" value="ECO:0007669"/>
    <property type="project" value="UniProtKB-UniRule"/>
</dbReference>
<evidence type="ECO:0000313" key="7">
    <source>
        <dbReference type="Proteomes" id="UP000774000"/>
    </source>
</evidence>
<comment type="caution">
    <text evidence="4">Lacks conserved residue(s) required for the propagation of feature annotation.</text>
</comment>
<keyword evidence="7" id="KW-1185">Reference proteome</keyword>
<dbReference type="Gene3D" id="3.40.1090.10">
    <property type="entry name" value="Cytosolic phospholipase A2 catalytic domain"/>
    <property type="match status" value="1"/>
</dbReference>
<feature type="active site" description="Proton acceptor" evidence="4">
    <location>
        <position position="204"/>
    </location>
</feature>
<dbReference type="PANTHER" id="PTHR14226">
    <property type="entry name" value="NEUROPATHY TARGET ESTERASE/SWISS CHEESE D.MELANOGASTER"/>
    <property type="match status" value="1"/>
</dbReference>
<feature type="domain" description="PNPLA" evidence="5">
    <location>
        <begin position="58"/>
        <end position="217"/>
    </location>
</feature>
<evidence type="ECO:0000256" key="3">
    <source>
        <dbReference type="ARBA" id="ARBA00023098"/>
    </source>
</evidence>
<evidence type="ECO:0000256" key="1">
    <source>
        <dbReference type="ARBA" id="ARBA00022801"/>
    </source>
</evidence>
<dbReference type="PANTHER" id="PTHR14226:SF29">
    <property type="entry name" value="NEUROPATHY TARGET ESTERASE SWS"/>
    <property type="match status" value="1"/>
</dbReference>
<dbReference type="AlphaFoldDB" id="A0A938XQG7"/>
<sequence>MNNSFLKLVTIIFLIVFITVSPTIRAEKNFFAKEIDDETYLIENPQRFLQLKQPRVALALGGGGARAFVNIGVIKALKEENIPVDMIVGTSMGSIIGTMYGSGMSVEKMEEVLNQVPFSNLFDLSSQLNKSLLKTEKVNKFIEDIAPHKSLEEFPIPTALLSFDLNSGYKYLNTEGQISRVLQSSYAIPFYFPVKKNSERYLMDPGILEMSPAKAAKALGGDFIITTTAFDELPYQKYNTSLRSAIRFLTLVQKRNSLEIINEYSDVVINNQVGHFSFMDFDAAQQLIDLGYQQTQKKIGLIKEKLKSRNIKLNHPDLSTEIDYSDALNDLKYNRQLLPGMRINPLLYYGQDYSIFNPDLLRSALNEVQYGFEMERGKLEVISLAQRNLKKQWEVQTRWKKLSEDFDLIAKTKLQDTEIIDWKLGLKYYDDNYTLELGRGSLDDEECIYLDNSFAWQSDSLSWKSESDLVAPSFSELEVLTSQKLKFQLSSIWTIVPKIVYNSSDIIVSPIIYRGKEQNNSANLQGAIDFAYTHQFMPSVELAQIFQLANIGLYSFVDYQSQGQSNWASGLGIKADFNLLGLKPIDLRAYSAYSLESDKINHELNITYNF</sequence>
<dbReference type="InterPro" id="IPR016035">
    <property type="entry name" value="Acyl_Trfase/lysoPLipase"/>
</dbReference>
<evidence type="ECO:0000256" key="2">
    <source>
        <dbReference type="ARBA" id="ARBA00022963"/>
    </source>
</evidence>
<proteinExistence type="predicted"/>
<protein>
    <submittedName>
        <fullName evidence="6">NTE family protein</fullName>
    </submittedName>
</protein>
<keyword evidence="3 4" id="KW-0443">Lipid metabolism</keyword>
<dbReference type="Pfam" id="PF01734">
    <property type="entry name" value="Patatin"/>
    <property type="match status" value="1"/>
</dbReference>
<name>A0A938XQG7_9FIRM</name>
<keyword evidence="2 4" id="KW-0442">Lipid degradation</keyword>
<dbReference type="Proteomes" id="UP000774000">
    <property type="component" value="Unassembled WGS sequence"/>
</dbReference>